<accession>A0A3N1GJU6</accession>
<dbReference type="InterPro" id="IPR044049">
    <property type="entry name" value="EccD_transm"/>
</dbReference>
<evidence type="ECO:0000256" key="4">
    <source>
        <dbReference type="ARBA" id="ARBA00022692"/>
    </source>
</evidence>
<feature type="transmembrane region" description="Helical" evidence="7">
    <location>
        <begin position="297"/>
        <end position="319"/>
    </location>
</feature>
<dbReference type="AlphaFoldDB" id="A0A3N1GJU6"/>
<keyword evidence="3" id="KW-1003">Cell membrane</keyword>
<dbReference type="GO" id="GO:0005886">
    <property type="term" value="C:plasma membrane"/>
    <property type="evidence" value="ECO:0007669"/>
    <property type="project" value="UniProtKB-SubCell"/>
</dbReference>
<dbReference type="InterPro" id="IPR024962">
    <property type="entry name" value="YukD-like"/>
</dbReference>
<evidence type="ECO:0000256" key="6">
    <source>
        <dbReference type="ARBA" id="ARBA00023136"/>
    </source>
</evidence>
<dbReference type="RefSeq" id="WP_170208273.1">
    <property type="nucleotide sequence ID" value="NZ_RJKL01000001.1"/>
</dbReference>
<dbReference type="Gene3D" id="3.10.20.90">
    <property type="entry name" value="Phosphatidylinositol 3-kinase Catalytic Subunit, Chain A, domain 1"/>
    <property type="match status" value="1"/>
</dbReference>
<keyword evidence="5 7" id="KW-1133">Transmembrane helix</keyword>
<evidence type="ECO:0000256" key="5">
    <source>
        <dbReference type="ARBA" id="ARBA00022989"/>
    </source>
</evidence>
<evidence type="ECO:0000256" key="2">
    <source>
        <dbReference type="ARBA" id="ARBA00006162"/>
    </source>
</evidence>
<organism evidence="9 10">
    <name type="scientific">Couchioplanes caeruleus</name>
    <dbReference type="NCBI Taxonomy" id="56438"/>
    <lineage>
        <taxon>Bacteria</taxon>
        <taxon>Bacillati</taxon>
        <taxon>Actinomycetota</taxon>
        <taxon>Actinomycetes</taxon>
        <taxon>Micromonosporales</taxon>
        <taxon>Micromonosporaceae</taxon>
        <taxon>Couchioplanes</taxon>
    </lineage>
</organism>
<dbReference type="InterPro" id="IPR006707">
    <property type="entry name" value="T7SS_EccD"/>
</dbReference>
<gene>
    <name evidence="9" type="ORF">EDD30_3310</name>
</gene>
<evidence type="ECO:0000256" key="1">
    <source>
        <dbReference type="ARBA" id="ARBA00004651"/>
    </source>
</evidence>
<feature type="domain" description="EccD-like transmembrane" evidence="8">
    <location>
        <begin position="114"/>
        <end position="435"/>
    </location>
</feature>
<evidence type="ECO:0000313" key="9">
    <source>
        <dbReference type="EMBL" id="ROP30458.1"/>
    </source>
</evidence>
<dbReference type="EMBL" id="RJKL01000001">
    <property type="protein sequence ID" value="ROP30458.1"/>
    <property type="molecule type" value="Genomic_DNA"/>
</dbReference>
<dbReference type="NCBIfam" id="TIGR03920">
    <property type="entry name" value="T7SS_EccD"/>
    <property type="match status" value="1"/>
</dbReference>
<dbReference type="Proteomes" id="UP000271683">
    <property type="component" value="Unassembled WGS sequence"/>
</dbReference>
<comment type="similarity">
    <text evidence="2">Belongs to the EccD/Snm4 family.</text>
</comment>
<sequence length="442" mass="44818">MSVGYTRVTVVGGARRVDMVLPAAEPVGRLLPDLLGVVGEVATHPARLRRLVTVGGVVLGDDDTLDAAGVADGAVLRLAGAEDLPPAPVVHDVTEETADDLDRRATRWSPAVRRWVASAGLAAVVAVATLYSYARMDPATVSAGAGVSGLVLGLAGAACGRVRRPLGLALIAGAGVALPAAAWAWVEVNGWSSVWRVVAVTAGLGLAVVLSGVNAERGRAALAGGTSMLSLATVCAAGSVLGLVGARLGAVLAVVVVVVIGMLPRLALSSSGLAMLDDRRVEDRPVARREVRAALDAAHGSLIIAVLATAASALFAGVLLASEPTAWTVSAAVLLVVVLLVRSRMFPLAAEVIALLVAAGAVLAVLWWRWAATAAAPAGPLAVAAAALAVPIAVLVLDPPEHTRARVRRIGDLLESAAVVALLPVVLGVFGVYPRLIEVFSR</sequence>
<evidence type="ECO:0000256" key="7">
    <source>
        <dbReference type="SAM" id="Phobius"/>
    </source>
</evidence>
<feature type="transmembrane region" description="Helical" evidence="7">
    <location>
        <begin position="166"/>
        <end position="186"/>
    </location>
</feature>
<proteinExistence type="inferred from homology"/>
<keyword evidence="4 7" id="KW-0812">Transmembrane</keyword>
<evidence type="ECO:0000259" key="8">
    <source>
        <dbReference type="Pfam" id="PF19053"/>
    </source>
</evidence>
<feature type="transmembrane region" description="Helical" evidence="7">
    <location>
        <begin position="348"/>
        <end position="368"/>
    </location>
</feature>
<name>A0A3N1GJU6_9ACTN</name>
<reference evidence="9 10" key="1">
    <citation type="submission" date="2018-11" db="EMBL/GenBank/DDBJ databases">
        <title>Sequencing the genomes of 1000 actinobacteria strains.</title>
        <authorList>
            <person name="Klenk H.-P."/>
        </authorList>
    </citation>
    <scope>NUCLEOTIDE SEQUENCE [LARGE SCALE GENOMIC DNA]</scope>
    <source>
        <strain evidence="9 10">DSM 43634</strain>
    </source>
</reference>
<feature type="transmembrane region" description="Helical" evidence="7">
    <location>
        <begin position="417"/>
        <end position="437"/>
    </location>
</feature>
<protein>
    <submittedName>
        <fullName evidence="9">Type VII secretion integral membrane protein EccD</fullName>
    </submittedName>
</protein>
<feature type="transmembrane region" description="Helical" evidence="7">
    <location>
        <begin position="250"/>
        <end position="276"/>
    </location>
</feature>
<dbReference type="Pfam" id="PF08817">
    <property type="entry name" value="YukD"/>
    <property type="match status" value="1"/>
</dbReference>
<feature type="transmembrane region" description="Helical" evidence="7">
    <location>
        <begin position="115"/>
        <end position="134"/>
    </location>
</feature>
<keyword evidence="6 7" id="KW-0472">Membrane</keyword>
<feature type="transmembrane region" description="Helical" evidence="7">
    <location>
        <begin position="325"/>
        <end position="341"/>
    </location>
</feature>
<comment type="caution">
    <text evidence="9">The sequence shown here is derived from an EMBL/GenBank/DDBJ whole genome shotgun (WGS) entry which is preliminary data.</text>
</comment>
<dbReference type="Pfam" id="PF19053">
    <property type="entry name" value="EccD"/>
    <property type="match status" value="1"/>
</dbReference>
<feature type="transmembrane region" description="Helical" evidence="7">
    <location>
        <begin position="374"/>
        <end position="397"/>
    </location>
</feature>
<feature type="transmembrane region" description="Helical" evidence="7">
    <location>
        <begin position="192"/>
        <end position="213"/>
    </location>
</feature>
<evidence type="ECO:0000256" key="3">
    <source>
        <dbReference type="ARBA" id="ARBA00022475"/>
    </source>
</evidence>
<evidence type="ECO:0000313" key="10">
    <source>
        <dbReference type="Proteomes" id="UP000271683"/>
    </source>
</evidence>
<feature type="transmembrane region" description="Helical" evidence="7">
    <location>
        <begin position="220"/>
        <end position="244"/>
    </location>
</feature>
<feature type="transmembrane region" description="Helical" evidence="7">
    <location>
        <begin position="140"/>
        <end position="159"/>
    </location>
</feature>
<comment type="subcellular location">
    <subcellularLocation>
        <location evidence="1">Cell membrane</location>
        <topology evidence="1">Multi-pass membrane protein</topology>
    </subcellularLocation>
</comment>